<keyword evidence="10" id="KW-1133">Transmembrane helix</keyword>
<accession>A0AAY4CLF7</accession>
<feature type="compositionally biased region" description="Polar residues" evidence="9">
    <location>
        <begin position="278"/>
        <end position="295"/>
    </location>
</feature>
<dbReference type="PANTHER" id="PTHR24037">
    <property type="entry name" value="HEART DEVELOPMENT PROTEIN WITH EGF-LIKE DOMAINS 1"/>
    <property type="match status" value="1"/>
</dbReference>
<feature type="compositionally biased region" description="Polar residues" evidence="9">
    <location>
        <begin position="134"/>
        <end position="161"/>
    </location>
</feature>
<dbReference type="InterPro" id="IPR000082">
    <property type="entry name" value="SEA_dom"/>
</dbReference>
<feature type="domain" description="SEA" evidence="12">
    <location>
        <begin position="774"/>
        <end position="882"/>
    </location>
</feature>
<feature type="compositionally biased region" description="Polar residues" evidence="9">
    <location>
        <begin position="254"/>
        <end position="264"/>
    </location>
</feature>
<organism evidence="13 14">
    <name type="scientific">Denticeps clupeoides</name>
    <name type="common">denticle herring</name>
    <dbReference type="NCBI Taxonomy" id="299321"/>
    <lineage>
        <taxon>Eukaryota</taxon>
        <taxon>Metazoa</taxon>
        <taxon>Chordata</taxon>
        <taxon>Craniata</taxon>
        <taxon>Vertebrata</taxon>
        <taxon>Euteleostomi</taxon>
        <taxon>Actinopterygii</taxon>
        <taxon>Neopterygii</taxon>
        <taxon>Teleostei</taxon>
        <taxon>Clupei</taxon>
        <taxon>Clupeiformes</taxon>
        <taxon>Denticipitoidei</taxon>
        <taxon>Denticipitidae</taxon>
        <taxon>Denticeps</taxon>
    </lineage>
</organism>
<feature type="transmembrane region" description="Helical" evidence="10">
    <location>
        <begin position="952"/>
        <end position="980"/>
    </location>
</feature>
<evidence type="ECO:0000313" key="13">
    <source>
        <dbReference type="Ensembl" id="ENSDCDP00010033484.1"/>
    </source>
</evidence>
<dbReference type="Ensembl" id="ENSDCDT00010041498.1">
    <property type="protein sequence ID" value="ENSDCDP00010033484.1"/>
    <property type="gene ID" value="ENSDCDG00010021355.1"/>
</dbReference>
<keyword evidence="3" id="KW-0245">EGF-like domain</keyword>
<feature type="chain" id="PRO_5044227298" description="SEA domain-containing protein" evidence="11">
    <location>
        <begin position="21"/>
        <end position="1055"/>
    </location>
</feature>
<dbReference type="PROSITE" id="PS50024">
    <property type="entry name" value="SEA"/>
    <property type="match status" value="1"/>
</dbReference>
<dbReference type="PANTHER" id="PTHR24037:SF7">
    <property type="entry name" value="FLOCCULATION PROTEIN FLO11 ISOFORM X1-RELATED"/>
    <property type="match status" value="1"/>
</dbReference>
<keyword evidence="7" id="KW-1015">Disulfide bond</keyword>
<keyword evidence="14" id="KW-1185">Reference proteome</keyword>
<dbReference type="Pfam" id="PF01390">
    <property type="entry name" value="SEA"/>
    <property type="match status" value="1"/>
</dbReference>
<evidence type="ECO:0000256" key="3">
    <source>
        <dbReference type="ARBA" id="ARBA00022536"/>
    </source>
</evidence>
<evidence type="ECO:0000256" key="10">
    <source>
        <dbReference type="SAM" id="Phobius"/>
    </source>
</evidence>
<dbReference type="InterPro" id="IPR036364">
    <property type="entry name" value="SEA_dom_sf"/>
</dbReference>
<reference evidence="13" key="2">
    <citation type="submission" date="2025-08" db="UniProtKB">
        <authorList>
            <consortium name="Ensembl"/>
        </authorList>
    </citation>
    <scope>IDENTIFICATION</scope>
</reference>
<evidence type="ECO:0000313" key="14">
    <source>
        <dbReference type="Proteomes" id="UP000694580"/>
    </source>
</evidence>
<sequence length="1055" mass="109263">MSPRPLLLALLLTLRSCADGDAILQASNVTSETFSSTDIKAVSTDGATPTNITNSANSIVLGSSTIQATTNMVTLTSTRQAVTSVITPTSITEAATDVVMSSKITQATTSMDIATNTTGSVSSMVSHNTEEKISSSLNSTPNNQLIQRSTEPGGVSTNQGTATLASDSISVITKTFGTSGATSAQVPDSSTSGNGSQGTDLTTESHSSHVTPSEPVGQETSIDSRSTRSSATISGHDYNTEISAMVSLSTDEKTSSFFSSSPTHRLTRETTQDKITIDQGSGTTYTIQPITSPNTAAERLTTPFTAVTGRSSALPDSTSPQLTSNTRTSASTSDSTGLTVSHDSGTSAMNTDSASRTTRVQSTFTPVPGGTNMTTVLPPESTFFLTSSSQSNPTNSSAVTTSITNPTFTSAPIETATTVFNSTANLPVSPTLPTLPGSTSTGSAVTTSSMASTLFTLPTLPGSTFTGSAVTTSSMASTLFTSVNTRVTTSSISSPPMSDLTTALSTQGNTVQSTVNTTLAANPSSTEVQSTVKSTVPTLGQSTKSISTAAKPTENITTTTIQQTVNMTSTTVTSTQSATTLQPTVSSTINTTTVPPTFSVTSESSSTTKFQTIITTFRPTANSTMNATTTTSRPTVSSTVNATTTTSRPMISSTVNATTTTSRPTISSTMNATITTSRPMISSTVNATTTTPRPTVNSTVYATTTTFRPTVNSTVNATTTTSGPMVNFTSTFEPTKSPPADFCTTCPLGSSCVNLTCQCLPGTYFNNQTQTCENARVFSGELHINSSFQADMANQSSQQFKDMAGKITNALQKALRGQPGYVSSSVLQLRQGSVVATVVNAFQINSDATDESTASAIKQAIEACTGNCDTVFSQADFTAIPLCSLSPGPCQVETTVCASQDGKPKCTCRDGFIRNEYSQKSCTACPPGQQAAGDVCVACPFGYSGFNCNDSALLAVVVISCVLGGTLLILVLGLLLYFCVTCRRTNKNQDYDSPYTSEDLRGSWPTQGVVSIPRASANPNPAFQNSGSMLEMTAAGSTHSLVDNRGGTNGMEDQE</sequence>
<evidence type="ECO:0000256" key="6">
    <source>
        <dbReference type="ARBA" id="ARBA00023136"/>
    </source>
</evidence>
<feature type="compositionally biased region" description="Polar residues" evidence="9">
    <location>
        <begin position="218"/>
        <end position="233"/>
    </location>
</feature>
<evidence type="ECO:0000256" key="11">
    <source>
        <dbReference type="SAM" id="SignalP"/>
    </source>
</evidence>
<keyword evidence="2" id="KW-1003">Cell membrane</keyword>
<evidence type="ECO:0000256" key="9">
    <source>
        <dbReference type="SAM" id="MobiDB-lite"/>
    </source>
</evidence>
<dbReference type="GeneTree" id="ENSGT00710000106813"/>
<evidence type="ECO:0000256" key="2">
    <source>
        <dbReference type="ARBA" id="ARBA00022475"/>
    </source>
</evidence>
<evidence type="ECO:0000259" key="12">
    <source>
        <dbReference type="PROSITE" id="PS50024"/>
    </source>
</evidence>
<keyword evidence="4 11" id="KW-0732">Signal</keyword>
<keyword evidence="6 10" id="KW-0472">Membrane</keyword>
<protein>
    <recommendedName>
        <fullName evidence="12">SEA domain-containing protein</fullName>
    </recommendedName>
</protein>
<dbReference type="Proteomes" id="UP000694580">
    <property type="component" value="Chromosome 7"/>
</dbReference>
<feature type="region of interest" description="Disordered" evidence="9">
    <location>
        <begin position="254"/>
        <end position="378"/>
    </location>
</feature>
<proteinExistence type="predicted"/>
<name>A0AAY4CLF7_9TELE</name>
<feature type="compositionally biased region" description="Basic and acidic residues" evidence="9">
    <location>
        <begin position="266"/>
        <end position="276"/>
    </location>
</feature>
<feature type="region of interest" description="Disordered" evidence="9">
    <location>
        <begin position="127"/>
        <end position="161"/>
    </location>
</feature>
<feature type="signal peptide" evidence="11">
    <location>
        <begin position="1"/>
        <end position="20"/>
    </location>
</feature>
<keyword evidence="5" id="KW-0677">Repeat</keyword>
<evidence type="ECO:0000256" key="8">
    <source>
        <dbReference type="ARBA" id="ARBA00023180"/>
    </source>
</evidence>
<evidence type="ECO:0000256" key="5">
    <source>
        <dbReference type="ARBA" id="ARBA00022737"/>
    </source>
</evidence>
<evidence type="ECO:0000256" key="4">
    <source>
        <dbReference type="ARBA" id="ARBA00022729"/>
    </source>
</evidence>
<comment type="subcellular location">
    <subcellularLocation>
        <location evidence="1">Cell membrane</location>
    </subcellularLocation>
</comment>
<keyword evidence="10" id="KW-0812">Transmembrane</keyword>
<evidence type="ECO:0000256" key="1">
    <source>
        <dbReference type="ARBA" id="ARBA00004236"/>
    </source>
</evidence>
<dbReference type="GO" id="GO:0005886">
    <property type="term" value="C:plasma membrane"/>
    <property type="evidence" value="ECO:0007669"/>
    <property type="project" value="UniProtKB-SubCell"/>
</dbReference>
<dbReference type="SUPFAM" id="SSF82671">
    <property type="entry name" value="SEA domain"/>
    <property type="match status" value="1"/>
</dbReference>
<feature type="compositionally biased region" description="Polar residues" evidence="9">
    <location>
        <begin position="302"/>
        <end position="375"/>
    </location>
</feature>
<reference evidence="13 14" key="1">
    <citation type="submission" date="2020-06" db="EMBL/GenBank/DDBJ databases">
        <authorList>
            <consortium name="Wellcome Sanger Institute Data Sharing"/>
        </authorList>
    </citation>
    <scope>NUCLEOTIDE SEQUENCE [LARGE SCALE GENOMIC DNA]</scope>
</reference>
<reference evidence="13" key="3">
    <citation type="submission" date="2025-09" db="UniProtKB">
        <authorList>
            <consortium name="Ensembl"/>
        </authorList>
    </citation>
    <scope>IDENTIFICATION</scope>
</reference>
<dbReference type="AlphaFoldDB" id="A0AAY4CLF7"/>
<feature type="region of interest" description="Disordered" evidence="9">
    <location>
        <begin position="178"/>
        <end position="236"/>
    </location>
</feature>
<evidence type="ECO:0000256" key="7">
    <source>
        <dbReference type="ARBA" id="ARBA00023157"/>
    </source>
</evidence>
<gene>
    <name evidence="13" type="primary">si:ch211-198m17.1</name>
</gene>
<keyword evidence="8" id="KW-0325">Glycoprotein</keyword>
<feature type="compositionally biased region" description="Polar residues" evidence="9">
    <location>
        <begin position="178"/>
        <end position="211"/>
    </location>
</feature>